<comment type="caution">
    <text evidence="7">The sequence shown here is derived from an EMBL/GenBank/DDBJ whole genome shotgun (WGS) entry which is preliminary data.</text>
</comment>
<dbReference type="Gene3D" id="2.160.10.10">
    <property type="entry name" value="Hexapeptide repeat proteins"/>
    <property type="match status" value="1"/>
</dbReference>
<dbReference type="CDD" id="cd03357">
    <property type="entry name" value="LbH_MAT_GAT"/>
    <property type="match status" value="1"/>
</dbReference>
<protein>
    <recommendedName>
        <fullName evidence="5">Acetyltransferase</fullName>
        <ecNumber evidence="5">2.3.1.-</ecNumber>
    </recommendedName>
</protein>
<dbReference type="SUPFAM" id="SSF51161">
    <property type="entry name" value="Trimeric LpxA-like enzymes"/>
    <property type="match status" value="1"/>
</dbReference>
<sequence>MTNEINKELVQYAYANLQNLPKGQEYEKMILGVPYNAGDKTLNIRRVIAKELSFNYSQIRLKDCGMDLDNYQQYRYDYLKKVFGKVEEDVYIEPPFNVDYGSNVKLGKKFYANVNVTFLDCSLITFGDYVNVGPNCVFSSATHPTQPDQRLAGVEYALPISIGHNVWFGANITVLPGITIGNNAVIGAGSLVNKDIPDNAIAVGVPAKVIKIMKLSDEHDNAIAKLN</sequence>
<evidence type="ECO:0000259" key="6">
    <source>
        <dbReference type="Pfam" id="PF12464"/>
    </source>
</evidence>
<evidence type="ECO:0000313" key="7">
    <source>
        <dbReference type="EMBL" id="KAK7683964.1"/>
    </source>
</evidence>
<keyword evidence="3" id="KW-0677">Repeat</keyword>
<evidence type="ECO:0000256" key="2">
    <source>
        <dbReference type="ARBA" id="ARBA00022679"/>
    </source>
</evidence>
<dbReference type="PANTHER" id="PTHR43017">
    <property type="entry name" value="GALACTOSIDE O-ACETYLTRANSFERASE"/>
    <property type="match status" value="1"/>
</dbReference>
<dbReference type="GO" id="GO:0008870">
    <property type="term" value="F:galactoside O-acetyltransferase activity"/>
    <property type="evidence" value="ECO:0007669"/>
    <property type="project" value="TreeGrafter"/>
</dbReference>
<dbReference type="InterPro" id="IPR001451">
    <property type="entry name" value="Hexapep"/>
</dbReference>
<dbReference type="InterPro" id="IPR024688">
    <property type="entry name" value="Mac_dom"/>
</dbReference>
<dbReference type="Pfam" id="PF00132">
    <property type="entry name" value="Hexapep"/>
    <property type="match status" value="1"/>
</dbReference>
<gene>
    <name evidence="7" type="ORF">QCA50_012940</name>
</gene>
<reference evidence="7 8" key="1">
    <citation type="submission" date="2022-09" db="EMBL/GenBank/DDBJ databases">
        <authorList>
            <person name="Palmer J.M."/>
        </authorList>
    </citation>
    <scope>NUCLEOTIDE SEQUENCE [LARGE SCALE GENOMIC DNA]</scope>
    <source>
        <strain evidence="7 8">DSM 7382</strain>
    </source>
</reference>
<keyword evidence="8" id="KW-1185">Reference proteome</keyword>
<evidence type="ECO:0000313" key="8">
    <source>
        <dbReference type="Proteomes" id="UP001385951"/>
    </source>
</evidence>
<dbReference type="EC" id="2.3.1.-" evidence="5"/>
<dbReference type="PANTHER" id="PTHR43017:SF1">
    <property type="entry name" value="ACETYLTRANSFERASE YJL218W-RELATED"/>
    <property type="match status" value="1"/>
</dbReference>
<evidence type="ECO:0000256" key="1">
    <source>
        <dbReference type="ARBA" id="ARBA00007274"/>
    </source>
</evidence>
<evidence type="ECO:0000256" key="5">
    <source>
        <dbReference type="RuleBase" id="RU367021"/>
    </source>
</evidence>
<feature type="domain" description="Maltose/galactoside acetyltransferase" evidence="6">
    <location>
        <begin position="28"/>
        <end position="86"/>
    </location>
</feature>
<accession>A0AAW0G0P8</accession>
<keyword evidence="4 5" id="KW-0012">Acyltransferase</keyword>
<dbReference type="InterPro" id="IPR039369">
    <property type="entry name" value="LacA-like"/>
</dbReference>
<dbReference type="AlphaFoldDB" id="A0AAW0G0P8"/>
<comment type="similarity">
    <text evidence="1 5">Belongs to the transferase hexapeptide repeat family.</text>
</comment>
<proteinExistence type="inferred from homology"/>
<evidence type="ECO:0000256" key="4">
    <source>
        <dbReference type="ARBA" id="ARBA00023315"/>
    </source>
</evidence>
<organism evidence="7 8">
    <name type="scientific">Cerrena zonata</name>
    <dbReference type="NCBI Taxonomy" id="2478898"/>
    <lineage>
        <taxon>Eukaryota</taxon>
        <taxon>Fungi</taxon>
        <taxon>Dikarya</taxon>
        <taxon>Basidiomycota</taxon>
        <taxon>Agaricomycotina</taxon>
        <taxon>Agaricomycetes</taxon>
        <taxon>Polyporales</taxon>
        <taxon>Cerrenaceae</taxon>
        <taxon>Cerrena</taxon>
    </lineage>
</organism>
<evidence type="ECO:0000256" key="3">
    <source>
        <dbReference type="ARBA" id="ARBA00022737"/>
    </source>
</evidence>
<keyword evidence="2 5" id="KW-0808">Transferase</keyword>
<dbReference type="EMBL" id="JASBNA010000028">
    <property type="protein sequence ID" value="KAK7683964.1"/>
    <property type="molecule type" value="Genomic_DNA"/>
</dbReference>
<name>A0AAW0G0P8_9APHY</name>
<dbReference type="Pfam" id="PF12464">
    <property type="entry name" value="Mac"/>
    <property type="match status" value="1"/>
</dbReference>
<dbReference type="Proteomes" id="UP001385951">
    <property type="component" value="Unassembled WGS sequence"/>
</dbReference>
<dbReference type="InterPro" id="IPR011004">
    <property type="entry name" value="Trimer_LpxA-like_sf"/>
</dbReference>